<dbReference type="SMART" id="SM00421">
    <property type="entry name" value="HTH_LUXR"/>
    <property type="match status" value="1"/>
</dbReference>
<dbReference type="GO" id="GO:0006355">
    <property type="term" value="P:regulation of DNA-templated transcription"/>
    <property type="evidence" value="ECO:0007669"/>
    <property type="project" value="InterPro"/>
</dbReference>
<name>A0A6P2C7H1_9ACTN</name>
<dbReference type="EMBL" id="RPFW01000001">
    <property type="protein sequence ID" value="TVZ05991.1"/>
    <property type="molecule type" value="Genomic_DNA"/>
</dbReference>
<dbReference type="AlphaFoldDB" id="A0A6P2C7H1"/>
<accession>A0A6P2C7H1</accession>
<dbReference type="PANTHER" id="PTHR47691">
    <property type="entry name" value="REGULATOR-RELATED"/>
    <property type="match status" value="1"/>
</dbReference>
<evidence type="ECO:0000256" key="1">
    <source>
        <dbReference type="SAM" id="MobiDB-lite"/>
    </source>
</evidence>
<dbReference type="PRINTS" id="PR00364">
    <property type="entry name" value="DISEASERSIST"/>
</dbReference>
<dbReference type="Gene3D" id="3.40.50.300">
    <property type="entry name" value="P-loop containing nucleotide triphosphate hydrolases"/>
    <property type="match status" value="1"/>
</dbReference>
<keyword evidence="4" id="KW-1185">Reference proteome</keyword>
<dbReference type="PROSITE" id="PS50043">
    <property type="entry name" value="HTH_LUXR_2"/>
    <property type="match status" value="1"/>
</dbReference>
<feature type="domain" description="HTH luxR-type" evidence="2">
    <location>
        <begin position="765"/>
        <end position="830"/>
    </location>
</feature>
<gene>
    <name evidence="3" type="ORF">EAS64_00495</name>
</gene>
<dbReference type="Gene3D" id="1.10.10.10">
    <property type="entry name" value="Winged helix-like DNA-binding domain superfamily/Winged helix DNA-binding domain"/>
    <property type="match status" value="1"/>
</dbReference>
<dbReference type="InterPro" id="IPR016032">
    <property type="entry name" value="Sig_transdc_resp-reg_C-effctor"/>
</dbReference>
<dbReference type="RefSeq" id="WP_145850744.1">
    <property type="nucleotide sequence ID" value="NZ_RPFW01000001.1"/>
</dbReference>
<protein>
    <submittedName>
        <fullName evidence="3">LuxR family transcriptional regulator</fullName>
    </submittedName>
</protein>
<dbReference type="InterPro" id="IPR000792">
    <property type="entry name" value="Tscrpt_reg_LuxR_C"/>
</dbReference>
<dbReference type="InterPro" id="IPR027417">
    <property type="entry name" value="P-loop_NTPase"/>
</dbReference>
<evidence type="ECO:0000259" key="2">
    <source>
        <dbReference type="PROSITE" id="PS50043"/>
    </source>
</evidence>
<feature type="region of interest" description="Disordered" evidence="1">
    <location>
        <begin position="741"/>
        <end position="765"/>
    </location>
</feature>
<dbReference type="SUPFAM" id="SSF46894">
    <property type="entry name" value="C-terminal effector domain of the bipartite response regulators"/>
    <property type="match status" value="1"/>
</dbReference>
<proteinExistence type="predicted"/>
<dbReference type="PROSITE" id="PS00622">
    <property type="entry name" value="HTH_LUXR_1"/>
    <property type="match status" value="1"/>
</dbReference>
<dbReference type="Proteomes" id="UP000460272">
    <property type="component" value="Unassembled WGS sequence"/>
</dbReference>
<dbReference type="GO" id="GO:0003677">
    <property type="term" value="F:DNA binding"/>
    <property type="evidence" value="ECO:0007669"/>
    <property type="project" value="InterPro"/>
</dbReference>
<dbReference type="OrthoDB" id="499349at2"/>
<reference evidence="3 4" key="1">
    <citation type="submission" date="2018-11" db="EMBL/GenBank/DDBJ databases">
        <title>Trebonia kvetii gen.nov., sp.nov., a novel acidophilic actinobacterium, and proposal of the new actinobacterial family Treboniaceae fam. nov.</title>
        <authorList>
            <person name="Rapoport D."/>
            <person name="Sagova-Mareckova M."/>
            <person name="Sedlacek I."/>
            <person name="Provaznik J."/>
            <person name="Kralova S."/>
            <person name="Pavlinic D."/>
            <person name="Benes V."/>
            <person name="Kopecky J."/>
        </authorList>
    </citation>
    <scope>NUCLEOTIDE SEQUENCE [LARGE SCALE GENOMIC DNA]</scope>
    <source>
        <strain evidence="3 4">15Tr583</strain>
    </source>
</reference>
<dbReference type="PRINTS" id="PR00038">
    <property type="entry name" value="HTHLUXR"/>
</dbReference>
<dbReference type="PANTHER" id="PTHR47691:SF3">
    <property type="entry name" value="HTH-TYPE TRANSCRIPTIONAL REGULATOR RV0890C-RELATED"/>
    <property type="match status" value="1"/>
</dbReference>
<comment type="caution">
    <text evidence="3">The sequence shown here is derived from an EMBL/GenBank/DDBJ whole genome shotgun (WGS) entry which is preliminary data.</text>
</comment>
<dbReference type="SUPFAM" id="SSF52540">
    <property type="entry name" value="P-loop containing nucleoside triphosphate hydrolases"/>
    <property type="match status" value="1"/>
</dbReference>
<dbReference type="Pfam" id="PF00196">
    <property type="entry name" value="GerE"/>
    <property type="match status" value="1"/>
</dbReference>
<evidence type="ECO:0000313" key="3">
    <source>
        <dbReference type="EMBL" id="TVZ05991.1"/>
    </source>
</evidence>
<organism evidence="3 4">
    <name type="scientific">Trebonia kvetii</name>
    <dbReference type="NCBI Taxonomy" id="2480626"/>
    <lineage>
        <taxon>Bacteria</taxon>
        <taxon>Bacillati</taxon>
        <taxon>Actinomycetota</taxon>
        <taxon>Actinomycetes</taxon>
        <taxon>Streptosporangiales</taxon>
        <taxon>Treboniaceae</taxon>
        <taxon>Trebonia</taxon>
    </lineage>
</organism>
<dbReference type="InterPro" id="IPR036388">
    <property type="entry name" value="WH-like_DNA-bd_sf"/>
</dbReference>
<dbReference type="CDD" id="cd06170">
    <property type="entry name" value="LuxR_C_like"/>
    <property type="match status" value="1"/>
</dbReference>
<evidence type="ECO:0000313" key="4">
    <source>
        <dbReference type="Proteomes" id="UP000460272"/>
    </source>
</evidence>
<sequence>MHVGRPRQHALPVETTGFVGREAELARLTALLGHARLVTVTGPGGVGKTRLALRAAARAAARFADGICLASLSGLSGPGPGDPEHGDPGLAAQVVAAALGLQELAEQPALDAVLDHLRERQLLLILDTCEHLIDACALFAELVIAQAPRVTLLATSREPLDVSGENACPLGPLPVPSAEIMETAAPDDWGGGYGPDLRGSAVELFIQRAAAAVPGYTVGAAELPVVTGLCRRLDGMPLAIELAAVRLRALPLAELACRLDQPLALLTSGHRGGRHRTLRDSIDWSHELCTPDEQAMWARLSVFAGPFTLRAAEEIGGEPGLGPVLPYVVRLVDKSVLTRVSPAAGGDQPTYLMLGGVREFGAERLAAAEADHTRTGHARPVARDRLIARYLAMAERFRDRYLDDDLGGLLRELQREHDNVGAALRYALGDVDAGAGAAVGKGRPGPRPDRAAAGVALATALSGYWLACGLSGEGSEWLGRAVAAADPGSVAQGAALAARGRLRAMRGEAGLALDDAYRARDIAAGHDDRTLAGQCHLVESIARCVQGDLAGAAAAAGTARRLLTAAGDRCGLADLDAQLGYLALLSGDVDGALGQVEDGLRRLGGSRERWLHARLYLLASLALHRGGRDIEATWTVARALRVRHETGDIPGTAFALEVLACLAARSGARQRAAWLLGGADALWRRADGRHAASTAFEPARAAAAGAAAALGDERFADLFARGRSQPLGQLVALALNETAGPAGARPMDAPGPETDTEPRGSAETDIGLPSQLTAREREIASLVAAGLSNKQIAERLFISRRTVDAHLEHIFGKLGITSRVMLTIQLRGHYAGMAANGNA</sequence>